<comment type="caution">
    <text evidence="1">The sequence shown here is derived from an EMBL/GenBank/DDBJ whole genome shotgun (WGS) entry which is preliminary data.</text>
</comment>
<sequence>MPDSVESALHCTWLLAQQPATALPARRLAEFHGLPQAYLSKILKLLTRADVLRAVPGTGGGYRLARDPEQITVLDILTAVQGDGPMFRCRELRQRGPVPLPVEACRRPCGIAAVMHRAEQAWRQELAATTLADLHGHAATASIGRARRWLEALPTANG</sequence>
<dbReference type="InterPro" id="IPR036390">
    <property type="entry name" value="WH_DNA-bd_sf"/>
</dbReference>
<dbReference type="Gene3D" id="1.10.10.10">
    <property type="entry name" value="Winged helix-like DNA-binding domain superfamily/Winged helix DNA-binding domain"/>
    <property type="match status" value="1"/>
</dbReference>
<dbReference type="EMBL" id="JBHUCO010000047">
    <property type="protein sequence ID" value="MFD1522671.1"/>
    <property type="molecule type" value="Genomic_DNA"/>
</dbReference>
<dbReference type="PROSITE" id="PS51197">
    <property type="entry name" value="HTH_RRF2_2"/>
    <property type="match status" value="1"/>
</dbReference>
<proteinExistence type="predicted"/>
<dbReference type="SUPFAM" id="SSF46785">
    <property type="entry name" value="Winged helix' DNA-binding domain"/>
    <property type="match status" value="1"/>
</dbReference>
<reference evidence="2" key="1">
    <citation type="journal article" date="2019" name="Int. J. Syst. Evol. Microbiol.">
        <title>The Global Catalogue of Microorganisms (GCM) 10K type strain sequencing project: providing services to taxonomists for standard genome sequencing and annotation.</title>
        <authorList>
            <consortium name="The Broad Institute Genomics Platform"/>
            <consortium name="The Broad Institute Genome Sequencing Center for Infectious Disease"/>
            <person name="Wu L."/>
            <person name="Ma J."/>
        </authorList>
    </citation>
    <scope>NUCLEOTIDE SEQUENCE [LARGE SCALE GENOMIC DNA]</scope>
    <source>
        <strain evidence="2">CCM 7043</strain>
    </source>
</reference>
<dbReference type="InterPro" id="IPR000944">
    <property type="entry name" value="Tscrpt_reg_Rrf2"/>
</dbReference>
<protein>
    <submittedName>
        <fullName evidence="1">RrF2 family transcriptional regulator</fullName>
    </submittedName>
</protein>
<gene>
    <name evidence="1" type="ORF">ACFSJD_34620</name>
</gene>
<accession>A0ABW4F698</accession>
<dbReference type="Proteomes" id="UP001597114">
    <property type="component" value="Unassembled WGS sequence"/>
</dbReference>
<name>A0ABW4F698_9PSEU</name>
<dbReference type="InterPro" id="IPR036388">
    <property type="entry name" value="WH-like_DNA-bd_sf"/>
</dbReference>
<organism evidence="1 2">
    <name type="scientific">Pseudonocardia yunnanensis</name>
    <dbReference type="NCBI Taxonomy" id="58107"/>
    <lineage>
        <taxon>Bacteria</taxon>
        <taxon>Bacillati</taxon>
        <taxon>Actinomycetota</taxon>
        <taxon>Actinomycetes</taxon>
        <taxon>Pseudonocardiales</taxon>
        <taxon>Pseudonocardiaceae</taxon>
        <taxon>Pseudonocardia</taxon>
    </lineage>
</organism>
<dbReference type="PANTHER" id="PTHR33221:SF13">
    <property type="entry name" value="TRANSCRIPTIONAL REGULATOR-RELATED"/>
    <property type="match status" value="1"/>
</dbReference>
<dbReference type="PANTHER" id="PTHR33221">
    <property type="entry name" value="WINGED HELIX-TURN-HELIX TRANSCRIPTIONAL REGULATOR, RRF2 FAMILY"/>
    <property type="match status" value="1"/>
</dbReference>
<evidence type="ECO:0000313" key="1">
    <source>
        <dbReference type="EMBL" id="MFD1522671.1"/>
    </source>
</evidence>
<dbReference type="NCBIfam" id="TIGR00738">
    <property type="entry name" value="rrf2_super"/>
    <property type="match status" value="1"/>
</dbReference>
<evidence type="ECO:0000313" key="2">
    <source>
        <dbReference type="Proteomes" id="UP001597114"/>
    </source>
</evidence>
<dbReference type="RefSeq" id="WP_344728222.1">
    <property type="nucleotide sequence ID" value="NZ_BAAAUS010000049.1"/>
</dbReference>
<keyword evidence="2" id="KW-1185">Reference proteome</keyword>
<dbReference type="Pfam" id="PF02082">
    <property type="entry name" value="Rrf2"/>
    <property type="match status" value="1"/>
</dbReference>